<accession>A0A427XLM1</accession>
<dbReference type="PROSITE" id="PS51192">
    <property type="entry name" value="HELICASE_ATP_BIND_1"/>
    <property type="match status" value="1"/>
</dbReference>
<dbReference type="Proteomes" id="UP000279236">
    <property type="component" value="Unassembled WGS sequence"/>
</dbReference>
<dbReference type="Pfam" id="PF00176">
    <property type="entry name" value="SNF2-rel_dom"/>
    <property type="match status" value="1"/>
</dbReference>
<dbReference type="GO" id="GO:0008094">
    <property type="term" value="F:ATP-dependent activity, acting on DNA"/>
    <property type="evidence" value="ECO:0007669"/>
    <property type="project" value="TreeGrafter"/>
</dbReference>
<dbReference type="InterPro" id="IPR027417">
    <property type="entry name" value="P-loop_NTPase"/>
</dbReference>
<keyword evidence="1" id="KW-0547">Nucleotide-binding</keyword>
<dbReference type="PROSITE" id="PS51194">
    <property type="entry name" value="HELICASE_CTER"/>
    <property type="match status" value="1"/>
</dbReference>
<feature type="region of interest" description="Disordered" evidence="4">
    <location>
        <begin position="206"/>
        <end position="230"/>
    </location>
</feature>
<feature type="region of interest" description="Disordered" evidence="4">
    <location>
        <begin position="1"/>
        <end position="75"/>
    </location>
</feature>
<feature type="region of interest" description="Disordered" evidence="4">
    <location>
        <begin position="373"/>
        <end position="396"/>
    </location>
</feature>
<dbReference type="SUPFAM" id="SSF52540">
    <property type="entry name" value="P-loop containing nucleoside triphosphate hydrolases"/>
    <property type="match status" value="2"/>
</dbReference>
<dbReference type="GeneID" id="39594004"/>
<dbReference type="InterPro" id="IPR014001">
    <property type="entry name" value="Helicase_ATP-bd"/>
</dbReference>
<dbReference type="RefSeq" id="XP_028474910.1">
    <property type="nucleotide sequence ID" value="XM_028624742.1"/>
</dbReference>
<feature type="compositionally biased region" description="Polar residues" evidence="4">
    <location>
        <begin position="183"/>
        <end position="196"/>
    </location>
</feature>
<dbReference type="PROSITE" id="PS00439">
    <property type="entry name" value="ACYLTRANSF_C_1"/>
    <property type="match status" value="1"/>
</dbReference>
<feature type="domain" description="Helicase ATP-binding" evidence="5">
    <location>
        <begin position="775"/>
        <end position="1122"/>
    </location>
</feature>
<dbReference type="InterPro" id="IPR049730">
    <property type="entry name" value="SNF2/RAD54-like_C"/>
</dbReference>
<dbReference type="Gene3D" id="3.40.50.10810">
    <property type="entry name" value="Tandem AAA-ATPase domain"/>
    <property type="match status" value="3"/>
</dbReference>
<name>A0A427XLM1_9TREE</name>
<dbReference type="PANTHER" id="PTHR45626">
    <property type="entry name" value="TRANSCRIPTION TERMINATION FACTOR 2-RELATED"/>
    <property type="match status" value="1"/>
</dbReference>
<dbReference type="InterPro" id="IPR000330">
    <property type="entry name" value="SNF2_N"/>
</dbReference>
<dbReference type="GO" id="GO:0006281">
    <property type="term" value="P:DNA repair"/>
    <property type="evidence" value="ECO:0007669"/>
    <property type="project" value="TreeGrafter"/>
</dbReference>
<dbReference type="PANTHER" id="PTHR45626:SF52">
    <property type="entry name" value="SINGLE-STRANDED DNA-DEPENDENT ATPASE (EUROFUNG)"/>
    <property type="match status" value="1"/>
</dbReference>
<feature type="compositionally biased region" description="Gly residues" evidence="4">
    <location>
        <begin position="143"/>
        <end position="152"/>
    </location>
</feature>
<feature type="region of interest" description="Disordered" evidence="4">
    <location>
        <begin position="819"/>
        <end position="878"/>
    </location>
</feature>
<dbReference type="EMBL" id="RSCE01000009">
    <property type="protein sequence ID" value="RSH79801.1"/>
    <property type="molecule type" value="Genomic_DNA"/>
</dbReference>
<evidence type="ECO:0000256" key="1">
    <source>
        <dbReference type="ARBA" id="ARBA00022741"/>
    </source>
</evidence>
<feature type="compositionally biased region" description="Low complexity" evidence="4">
    <location>
        <begin position="828"/>
        <end position="838"/>
    </location>
</feature>
<dbReference type="Pfam" id="PF00271">
    <property type="entry name" value="Helicase_C"/>
    <property type="match status" value="1"/>
</dbReference>
<feature type="compositionally biased region" description="Basic and acidic residues" evidence="4">
    <location>
        <begin position="1018"/>
        <end position="1030"/>
    </location>
</feature>
<feature type="region of interest" description="Disordered" evidence="4">
    <location>
        <begin position="988"/>
        <end position="1032"/>
    </location>
</feature>
<feature type="compositionally biased region" description="Polar residues" evidence="4">
    <location>
        <begin position="1007"/>
        <end position="1017"/>
    </location>
</feature>
<feature type="compositionally biased region" description="Low complexity" evidence="4">
    <location>
        <begin position="704"/>
        <end position="728"/>
    </location>
</feature>
<feature type="region of interest" description="Disordered" evidence="4">
    <location>
        <begin position="134"/>
        <end position="160"/>
    </location>
</feature>
<feature type="compositionally biased region" description="Low complexity" evidence="4">
    <location>
        <begin position="373"/>
        <end position="390"/>
    </location>
</feature>
<dbReference type="SMART" id="SM00487">
    <property type="entry name" value="DEXDc"/>
    <property type="match status" value="1"/>
</dbReference>
<evidence type="ECO:0000259" key="6">
    <source>
        <dbReference type="PROSITE" id="PS51194"/>
    </source>
</evidence>
<keyword evidence="3" id="KW-0067">ATP-binding</keyword>
<feature type="compositionally biased region" description="Low complexity" evidence="4">
    <location>
        <begin position="15"/>
        <end position="66"/>
    </location>
</feature>
<evidence type="ECO:0008006" key="9">
    <source>
        <dbReference type="Google" id="ProtNLM"/>
    </source>
</evidence>
<dbReference type="GO" id="GO:0005524">
    <property type="term" value="F:ATP binding"/>
    <property type="evidence" value="ECO:0007669"/>
    <property type="project" value="UniProtKB-KW"/>
</dbReference>
<dbReference type="GO" id="GO:0016746">
    <property type="term" value="F:acyltransferase activity"/>
    <property type="evidence" value="ECO:0007669"/>
    <property type="project" value="InterPro"/>
</dbReference>
<evidence type="ECO:0000256" key="2">
    <source>
        <dbReference type="ARBA" id="ARBA00022801"/>
    </source>
</evidence>
<keyword evidence="2" id="KW-0378">Hydrolase</keyword>
<dbReference type="SMART" id="SM00490">
    <property type="entry name" value="HELICc"/>
    <property type="match status" value="1"/>
</dbReference>
<dbReference type="Gene3D" id="3.40.50.300">
    <property type="entry name" value="P-loop containing nucleotide triphosphate hydrolases"/>
    <property type="match status" value="1"/>
</dbReference>
<proteinExistence type="predicted"/>
<feature type="region of interest" description="Disordered" evidence="4">
    <location>
        <begin position="695"/>
        <end position="781"/>
    </location>
</feature>
<dbReference type="CDD" id="cd18008">
    <property type="entry name" value="DEXDc_SHPRH-like"/>
    <property type="match status" value="1"/>
</dbReference>
<dbReference type="CDD" id="cd18793">
    <property type="entry name" value="SF2_C_SNF"/>
    <property type="match status" value="1"/>
</dbReference>
<dbReference type="GO" id="GO:0005634">
    <property type="term" value="C:nucleus"/>
    <property type="evidence" value="ECO:0007669"/>
    <property type="project" value="TreeGrafter"/>
</dbReference>
<sequence>MTAAPPPPSRSGVDAVLVPAPSPTSSASPPLPASLVTSGSQSSTSTPDVESSLPHLPLPTISSSLPPLLPPSLPANTAAAIDLTGLSDSDDSPAPASRMPVPALLPGGTDPGWSGNGLADQAVLGQMGFDASGSSAAMSSGNVGEGVGGTNGGVPETASGPGAAAAVIAAASLPSSLDVEQPPASSSTVNSNGSTATEGIVVEVDSGSDSDDFTITASTGPTRPGLPPVRRRMMPPGAARTQGFSATGSIGPVGSSSRGLDYNTHPHHAQHAHGRVHHPQHGNALVHNHQRNLHSSPLLHSSLPVNPENTNAAQLYGAAFAKQLGNNSFSPTAGFAKFAGNGAPGPRRSNFASSSSSVMGGFTTPGPSFAALGAAGPSSASGMSSNGDGSPSAPIDVEQHALMTPPRPPVILSPQLPKKPICIGGFQTRAIMLYPKDAVTTGKACPPDSPEPWEIIPWRGVELLRVKLKLRKAGSMPRPDEPWSPPTRDTIQVLTPQMSQYIGDLEESTADILVPMLHRGLCRMEGFAMRLHPGASQYECRVHVVMFTLPSNVSYIADTLIAHNIFLLDPVPDYDPRRHMDEPEYHNAHGGGDRAAVLHQAFARKQYSSSQAGSFYNAAMEKAKLVEVQRQQVEKVFESIADGVELEQSDPGPWIATELFPHQRQALTFLLQGEQDWSSLKTARKTADKKLMAKIKKEPKGSGEATPAASSSTTPAPETEPSTVEATSRAPSRARSLKDDSSRSLWEPFESDENGRTKWYKNKITGEKQKMRKSSEKPKEAKGAILADDMGLGKTLSVVSLIAATHRASKEWAEKKLETIQGDDDDVSGPSSSGLPVSAMSTRVFGMPDNDSSGDAEGSNSKKGKKRRWQETDATADEHRARRALIVKRSRATLLVCPMSTITNWEDQIKEHWDGRVEVVGGVGTTPAAKGDKKNGDGNLDPDWDILRVYIYHGTTRKMDARFLAEFDIVITSYSTLANEYSKQCAAMGDDDTPAETGANTDEDGNNADSSRSSRNGTKTDPEAEFKPAELSDALRMSKKAKPRKRVVSGGANGAVDATSPLQAVDWFRVVLDEAHCIKSSVTVACKASCSLEADRRIALSGTPIQNKIEDVWALFKFLRISPIDEKDTFTKYITSPCKTGDPVGIARLQLIMRSCTLRRTKDTVQENGKKILDLPKRNEHRLWLDLREDERAVYVERLTDIKSEIDELARKKQLTKNYAHVLQQLLILRQTCDHVDLPSAGVVEEDYDGTIMDFDVAVAGIQSSGLSMPRAQSVICSLKDTDRGAVCGDCGADFGPYFPSIGPMGIDELEDRKAEPETKKGKKTPMRPILTKCQHVFCLACFKRSVYAPWPKRVTGVTRQCGGDGCCQVMLRLDKLDAIEVVPPNANGENDDDVPKKVVRRKKWTRKPGEALNLSTKMAYLHAELLRFSKHNRNSANYDPWSIEEREGETIDLDEDGLPIPVKSIVFSQWTTMLDRIEDMLQEINIGYCRLDGTMTREQRAEAMDALRNKKTVEVMLVSTRAGGVGLNLTAASRCYLVDPYWNPSVEAQAIDRIHRMGQKREVTAIKLMLNDTVENKLERIQHKKSELAKMSLKNMSRKELMETKAEELASLFN</sequence>
<feature type="domain" description="Helicase C-terminal" evidence="6">
    <location>
        <begin position="1453"/>
        <end position="1611"/>
    </location>
</feature>
<dbReference type="STRING" id="105984.A0A427XLM1"/>
<dbReference type="InterPro" id="IPR000542">
    <property type="entry name" value="Carn_acyl_trans"/>
</dbReference>
<feature type="region of interest" description="Disordered" evidence="4">
    <location>
        <begin position="177"/>
        <end position="196"/>
    </location>
</feature>
<reference evidence="7 8" key="1">
    <citation type="submission" date="2018-11" db="EMBL/GenBank/DDBJ databases">
        <title>Genome sequence of Apiotrichum porosum DSM 27194.</title>
        <authorList>
            <person name="Aliyu H."/>
            <person name="Gorte O."/>
            <person name="Ochsenreither K."/>
        </authorList>
    </citation>
    <scope>NUCLEOTIDE SEQUENCE [LARGE SCALE GENOMIC DNA]</scope>
    <source>
        <strain evidence="7 8">DSM 27194</strain>
    </source>
</reference>
<evidence type="ECO:0000259" key="5">
    <source>
        <dbReference type="PROSITE" id="PS51192"/>
    </source>
</evidence>
<organism evidence="7 8">
    <name type="scientific">Apiotrichum porosum</name>
    <dbReference type="NCBI Taxonomy" id="105984"/>
    <lineage>
        <taxon>Eukaryota</taxon>
        <taxon>Fungi</taxon>
        <taxon>Dikarya</taxon>
        <taxon>Basidiomycota</taxon>
        <taxon>Agaricomycotina</taxon>
        <taxon>Tremellomycetes</taxon>
        <taxon>Trichosporonales</taxon>
        <taxon>Trichosporonaceae</taxon>
        <taxon>Apiotrichum</taxon>
    </lineage>
</organism>
<keyword evidence="8" id="KW-1185">Reference proteome</keyword>
<evidence type="ECO:0000313" key="8">
    <source>
        <dbReference type="Proteomes" id="UP000279236"/>
    </source>
</evidence>
<protein>
    <recommendedName>
        <fullName evidence="9">DNA helicase rad5</fullName>
    </recommendedName>
</protein>
<comment type="caution">
    <text evidence="7">The sequence shown here is derived from an EMBL/GenBank/DDBJ whole genome shotgun (WGS) entry which is preliminary data.</text>
</comment>
<evidence type="ECO:0000256" key="3">
    <source>
        <dbReference type="ARBA" id="ARBA00022840"/>
    </source>
</evidence>
<feature type="compositionally biased region" description="Basic and acidic residues" evidence="4">
    <location>
        <begin position="764"/>
        <end position="781"/>
    </location>
</feature>
<feature type="compositionally biased region" description="Polar residues" evidence="4">
    <location>
        <begin position="850"/>
        <end position="861"/>
    </location>
</feature>
<dbReference type="OrthoDB" id="448448at2759"/>
<gene>
    <name evidence="7" type="ORF">EHS24_009461</name>
</gene>
<dbReference type="InterPro" id="IPR050628">
    <property type="entry name" value="SNF2_RAD54_helicase_TF"/>
</dbReference>
<dbReference type="InterPro" id="IPR001650">
    <property type="entry name" value="Helicase_C-like"/>
</dbReference>
<evidence type="ECO:0000256" key="4">
    <source>
        <dbReference type="SAM" id="MobiDB-lite"/>
    </source>
</evidence>
<evidence type="ECO:0000313" key="7">
    <source>
        <dbReference type="EMBL" id="RSH79801.1"/>
    </source>
</evidence>
<dbReference type="InterPro" id="IPR038718">
    <property type="entry name" value="SNF2-like_sf"/>
</dbReference>
<dbReference type="GO" id="GO:0016787">
    <property type="term" value="F:hydrolase activity"/>
    <property type="evidence" value="ECO:0007669"/>
    <property type="project" value="UniProtKB-KW"/>
</dbReference>